<keyword evidence="3 9" id="KW-1134">Transmembrane beta strand</keyword>
<evidence type="ECO:0000256" key="2">
    <source>
        <dbReference type="ARBA" id="ARBA00022448"/>
    </source>
</evidence>
<evidence type="ECO:0000256" key="8">
    <source>
        <dbReference type="ARBA" id="ARBA00023237"/>
    </source>
</evidence>
<feature type="short sequence motif" description="TonB C-terminal box" evidence="10">
    <location>
        <begin position="644"/>
        <end position="661"/>
    </location>
</feature>
<dbReference type="Proteomes" id="UP000194798">
    <property type="component" value="Unassembled WGS sequence"/>
</dbReference>
<dbReference type="PANTHER" id="PTHR30069:SF29">
    <property type="entry name" value="HEMOGLOBIN AND HEMOGLOBIN-HAPTOGLOBIN-BINDING PROTEIN 1-RELATED"/>
    <property type="match status" value="1"/>
</dbReference>
<organism evidence="12 13">
    <name type="scientific">Thioflexithrix psekupsensis</name>
    <dbReference type="NCBI Taxonomy" id="1570016"/>
    <lineage>
        <taxon>Bacteria</taxon>
        <taxon>Pseudomonadati</taxon>
        <taxon>Pseudomonadota</taxon>
        <taxon>Gammaproteobacteria</taxon>
        <taxon>Thiotrichales</taxon>
        <taxon>Thioflexithrix</taxon>
    </lineage>
</organism>
<dbReference type="Pfam" id="PF07715">
    <property type="entry name" value="Plug"/>
    <property type="match status" value="1"/>
</dbReference>
<comment type="subcellular location">
    <subcellularLocation>
        <location evidence="1 9">Cell outer membrane</location>
        <topology evidence="1 9">Multi-pass membrane protein</topology>
    </subcellularLocation>
</comment>
<evidence type="ECO:0000256" key="6">
    <source>
        <dbReference type="ARBA" id="ARBA00023077"/>
    </source>
</evidence>
<dbReference type="Gene3D" id="2.170.130.10">
    <property type="entry name" value="TonB-dependent receptor, plug domain"/>
    <property type="match status" value="1"/>
</dbReference>
<evidence type="ECO:0000256" key="3">
    <source>
        <dbReference type="ARBA" id="ARBA00022452"/>
    </source>
</evidence>
<dbReference type="OrthoDB" id="9815954at2"/>
<comment type="caution">
    <text evidence="12">The sequence shown here is derived from an EMBL/GenBank/DDBJ whole genome shotgun (WGS) entry which is preliminary data.</text>
</comment>
<gene>
    <name evidence="12" type="ORF">TPSD3_13220</name>
</gene>
<name>A0A251X3X0_9GAMM</name>
<accession>A0A251X3X0</accession>
<evidence type="ECO:0000256" key="5">
    <source>
        <dbReference type="ARBA" id="ARBA00022729"/>
    </source>
</evidence>
<comment type="similarity">
    <text evidence="9">Belongs to the TonB-dependent receptor family.</text>
</comment>
<evidence type="ECO:0000313" key="12">
    <source>
        <dbReference type="EMBL" id="OUD12086.1"/>
    </source>
</evidence>
<dbReference type="GO" id="GO:0009279">
    <property type="term" value="C:cell outer membrane"/>
    <property type="evidence" value="ECO:0007669"/>
    <property type="project" value="UniProtKB-SubCell"/>
</dbReference>
<keyword evidence="8 9" id="KW-0998">Cell outer membrane</keyword>
<keyword evidence="4 9" id="KW-0812">Transmembrane</keyword>
<sequence>MPNSHSKSRFALFALFLGMGSDSMADDIKELLNLSLIELMEITITSNVAKPVREQSGVVSVIEAQEIARSGARNLLEILKTVPGVWVGTDIGGLLSTTFRGIWGFEAKILLLIDDIPQNEQSFGTLLLGNRYPAEMIKRIEIIRGPGSVNFGGQAELMVIKITTKGAEQQGGTLSVSADISEDNIHQNNYVITAGGDLNDTWKYAVTGFAAQGDYTSARYNAPSGASAELKSKSDVRPLHFNLGLNNDAWDMRVMYDKFRQEDLIGTGALGLFSSNGFTPFSDPSQRSFTSLATRLAYRWQAGEHLRITPSLIYSDQSNWQIEYPGRYSYYDLQRWHFDVNGVYKLSDESNILAGITAYREKHRQVSRYKPPSLFNGGEHTVQDYAVYFQYEVDTAWVDVTVGGRFEHNDLVGSAFVPRIALTKVWKRLHTKLMYNEAFKIPQSITVAVAEAVGRPLAGAEDTHTVEWELGYRLNDAWYLQGNLYWSKIQDYIAYDPFAVTTVTAGDISTYGGEFQLQLRQNRWSADLGYSLFMLNDSNIDTLSVAADNHAVLGIPNHKLSLNLGYKLDDSASLNLTAILVGGRYACVSDPEKWLCGEPQKLDMETDLTVFYRREHKHWHYGIGIANLLDTDVRYAQPYRGGSAPIPGLGRRLMVNVGYRF</sequence>
<dbReference type="Gene3D" id="2.40.170.20">
    <property type="entry name" value="TonB-dependent receptor, beta-barrel domain"/>
    <property type="match status" value="1"/>
</dbReference>
<dbReference type="SUPFAM" id="SSF56935">
    <property type="entry name" value="Porins"/>
    <property type="match status" value="1"/>
</dbReference>
<dbReference type="AlphaFoldDB" id="A0A251X3X0"/>
<dbReference type="GO" id="GO:0015344">
    <property type="term" value="F:siderophore uptake transmembrane transporter activity"/>
    <property type="evidence" value="ECO:0007669"/>
    <property type="project" value="TreeGrafter"/>
</dbReference>
<dbReference type="InterPro" id="IPR039426">
    <property type="entry name" value="TonB-dep_rcpt-like"/>
</dbReference>
<keyword evidence="2 9" id="KW-0813">Transport</keyword>
<evidence type="ECO:0000256" key="9">
    <source>
        <dbReference type="PROSITE-ProRule" id="PRU01360"/>
    </source>
</evidence>
<dbReference type="PROSITE" id="PS52016">
    <property type="entry name" value="TONB_DEPENDENT_REC_3"/>
    <property type="match status" value="1"/>
</dbReference>
<feature type="domain" description="TonB-dependent receptor plug" evidence="11">
    <location>
        <begin position="52"/>
        <end position="155"/>
    </location>
</feature>
<evidence type="ECO:0000259" key="11">
    <source>
        <dbReference type="Pfam" id="PF07715"/>
    </source>
</evidence>
<keyword evidence="6" id="KW-0798">TonB box</keyword>
<dbReference type="RefSeq" id="WP_086489000.1">
    <property type="nucleotide sequence ID" value="NZ_MSLT01000023.1"/>
</dbReference>
<dbReference type="InterPro" id="IPR036942">
    <property type="entry name" value="Beta-barrel_TonB_sf"/>
</dbReference>
<keyword evidence="5" id="KW-0732">Signal</keyword>
<keyword evidence="13" id="KW-1185">Reference proteome</keyword>
<evidence type="ECO:0000313" key="13">
    <source>
        <dbReference type="Proteomes" id="UP000194798"/>
    </source>
</evidence>
<dbReference type="InterPro" id="IPR012910">
    <property type="entry name" value="Plug_dom"/>
</dbReference>
<reference evidence="12 13" key="1">
    <citation type="submission" date="2016-12" db="EMBL/GenBank/DDBJ databases">
        <title>Thioflexothrix psekupsii D3 genome sequencing and assembly.</title>
        <authorList>
            <person name="Fomenkov A."/>
            <person name="Vincze T."/>
            <person name="Grabovich M."/>
            <person name="Anton B.P."/>
            <person name="Dubinina G."/>
            <person name="Orlova M."/>
            <person name="Belousova E."/>
            <person name="Roberts R.J."/>
        </authorList>
    </citation>
    <scope>NUCLEOTIDE SEQUENCE [LARGE SCALE GENOMIC DNA]</scope>
    <source>
        <strain evidence="12">D3</strain>
    </source>
</reference>
<evidence type="ECO:0000256" key="7">
    <source>
        <dbReference type="ARBA" id="ARBA00023136"/>
    </source>
</evidence>
<keyword evidence="7 9" id="KW-0472">Membrane</keyword>
<proteinExistence type="inferred from homology"/>
<dbReference type="PROSITE" id="PS01156">
    <property type="entry name" value="TONB_DEPENDENT_REC_2"/>
    <property type="match status" value="1"/>
</dbReference>
<protein>
    <recommendedName>
        <fullName evidence="11">TonB-dependent receptor plug domain-containing protein</fullName>
    </recommendedName>
</protein>
<evidence type="ECO:0000256" key="10">
    <source>
        <dbReference type="PROSITE-ProRule" id="PRU10144"/>
    </source>
</evidence>
<dbReference type="PANTHER" id="PTHR30069">
    <property type="entry name" value="TONB-DEPENDENT OUTER MEMBRANE RECEPTOR"/>
    <property type="match status" value="1"/>
</dbReference>
<dbReference type="InterPro" id="IPR037066">
    <property type="entry name" value="Plug_dom_sf"/>
</dbReference>
<evidence type="ECO:0000256" key="4">
    <source>
        <dbReference type="ARBA" id="ARBA00022692"/>
    </source>
</evidence>
<dbReference type="EMBL" id="MSLT01000023">
    <property type="protein sequence ID" value="OUD12086.1"/>
    <property type="molecule type" value="Genomic_DNA"/>
</dbReference>
<evidence type="ECO:0000256" key="1">
    <source>
        <dbReference type="ARBA" id="ARBA00004571"/>
    </source>
</evidence>
<dbReference type="InterPro" id="IPR010917">
    <property type="entry name" value="TonB_rcpt_CS"/>
</dbReference>
<dbReference type="GO" id="GO:0044718">
    <property type="term" value="P:siderophore transmembrane transport"/>
    <property type="evidence" value="ECO:0007669"/>
    <property type="project" value="TreeGrafter"/>
</dbReference>